<dbReference type="Proteomes" id="UP001231649">
    <property type="component" value="Chromosome 25"/>
</dbReference>
<sequence length="511" mass="59827">MIILTGSNLGERQRELNTKVKEAIAQSVEFDQIKGASEESDVDKFFKIDIASKYLNIDYIIEVLKSGDSLYISRALKCSWIYGDDFAHIINGENLHNNVIPFMSSKMKKKLLSAIAVHVRDETRAGEFYKYCMENKLTTIASKFLNYTSETFKLNALKDDAVYHMVVQYDSEYLNYFFGSSFTLAEAYIKAYNEANRLVVFRKLSYLFTVSDVKYLGLLEKYVVLSAYEHTNLGLRISKSIMKLHMGRVLKKPSLYMRILHQGAVKKYLTAEDAIICAAAVLPDSVELFWNQNYTRKYKYILDKVTVPLFQFVKQIFTAKYPEQDFETTPVFYHKQLYKLMTDEEKEIWALNQIDSENEILGIGKDYLWYKFVSFEKAFVEIKKLIMITTDNSKRTDMILVLIDSAKTQRELQKLLTHYYERHINEQKFSKENFLDRVLHNFNVYEFDEDCWTAFNKIFHNLEVYNINDYHSKTEFRIIALIYCIINKKEVPEAIKKIRVALGDCRGKAIA</sequence>
<organism evidence="1 2">
    <name type="scientific">Mythimna loreyi</name>
    <dbReference type="NCBI Taxonomy" id="667449"/>
    <lineage>
        <taxon>Eukaryota</taxon>
        <taxon>Metazoa</taxon>
        <taxon>Ecdysozoa</taxon>
        <taxon>Arthropoda</taxon>
        <taxon>Hexapoda</taxon>
        <taxon>Insecta</taxon>
        <taxon>Pterygota</taxon>
        <taxon>Neoptera</taxon>
        <taxon>Endopterygota</taxon>
        <taxon>Lepidoptera</taxon>
        <taxon>Glossata</taxon>
        <taxon>Ditrysia</taxon>
        <taxon>Noctuoidea</taxon>
        <taxon>Noctuidae</taxon>
        <taxon>Noctuinae</taxon>
        <taxon>Hadenini</taxon>
        <taxon>Mythimna</taxon>
    </lineage>
</organism>
<gene>
    <name evidence="1" type="ORF">PYW08_010063</name>
</gene>
<protein>
    <submittedName>
        <fullName evidence="1">Uncharacterized protein</fullName>
    </submittedName>
</protein>
<keyword evidence="2" id="KW-1185">Reference proteome</keyword>
<reference evidence="1" key="1">
    <citation type="submission" date="2023-03" db="EMBL/GenBank/DDBJ databases">
        <title>Chromosome-level genomes of two armyworms, Mythimna separata and Mythimna loreyi, provide insights into the biosynthesis and reception of sex pheromones.</title>
        <authorList>
            <person name="Zhao H."/>
        </authorList>
    </citation>
    <scope>NUCLEOTIDE SEQUENCE</scope>
    <source>
        <strain evidence="1">BeijingLab</strain>
    </source>
</reference>
<evidence type="ECO:0000313" key="1">
    <source>
        <dbReference type="EMBL" id="KAJ8708681.1"/>
    </source>
</evidence>
<dbReference type="EMBL" id="CM056801">
    <property type="protein sequence ID" value="KAJ8708681.1"/>
    <property type="molecule type" value="Genomic_DNA"/>
</dbReference>
<name>A0ACC2Q765_9NEOP</name>
<proteinExistence type="predicted"/>
<accession>A0ACC2Q765</accession>
<evidence type="ECO:0000313" key="2">
    <source>
        <dbReference type="Proteomes" id="UP001231649"/>
    </source>
</evidence>
<comment type="caution">
    <text evidence="1">The sequence shown here is derived from an EMBL/GenBank/DDBJ whole genome shotgun (WGS) entry which is preliminary data.</text>
</comment>